<name>A0ABW8AIF0_9ACTN</name>
<organism evidence="2 3">
    <name type="scientific">Spongisporangium articulatum</name>
    <dbReference type="NCBI Taxonomy" id="3362603"/>
    <lineage>
        <taxon>Bacteria</taxon>
        <taxon>Bacillati</taxon>
        <taxon>Actinomycetota</taxon>
        <taxon>Actinomycetes</taxon>
        <taxon>Kineosporiales</taxon>
        <taxon>Kineosporiaceae</taxon>
        <taxon>Spongisporangium</taxon>
    </lineage>
</organism>
<accession>A0ABW8AIF0</accession>
<evidence type="ECO:0000256" key="1">
    <source>
        <dbReference type="SAM" id="Phobius"/>
    </source>
</evidence>
<gene>
    <name evidence="2" type="ORF">ACIB24_03605</name>
</gene>
<reference evidence="2 3" key="1">
    <citation type="submission" date="2024-10" db="EMBL/GenBank/DDBJ databases">
        <title>The Natural Products Discovery Center: Release of the First 8490 Sequenced Strains for Exploring Actinobacteria Biosynthetic Diversity.</title>
        <authorList>
            <person name="Kalkreuter E."/>
            <person name="Kautsar S.A."/>
            <person name="Yang D."/>
            <person name="Bader C.D."/>
            <person name="Teijaro C.N."/>
            <person name="Fluegel L."/>
            <person name="Davis C.M."/>
            <person name="Simpson J.R."/>
            <person name="Lauterbach L."/>
            <person name="Steele A.D."/>
            <person name="Gui C."/>
            <person name="Meng S."/>
            <person name="Li G."/>
            <person name="Viehrig K."/>
            <person name="Ye F."/>
            <person name="Su P."/>
            <person name="Kiefer A.F."/>
            <person name="Nichols A."/>
            <person name="Cepeda A.J."/>
            <person name="Yan W."/>
            <person name="Fan B."/>
            <person name="Jiang Y."/>
            <person name="Adhikari A."/>
            <person name="Zheng C.-J."/>
            <person name="Schuster L."/>
            <person name="Cowan T.M."/>
            <person name="Smanski M.J."/>
            <person name="Chevrette M.G."/>
            <person name="De Carvalho L.P.S."/>
            <person name="Shen B."/>
        </authorList>
    </citation>
    <scope>NUCLEOTIDE SEQUENCE [LARGE SCALE GENOMIC DNA]</scope>
    <source>
        <strain evidence="2 3">NPDC049639</strain>
    </source>
</reference>
<evidence type="ECO:0000313" key="3">
    <source>
        <dbReference type="Proteomes" id="UP001612915"/>
    </source>
</evidence>
<feature type="transmembrane region" description="Helical" evidence="1">
    <location>
        <begin position="47"/>
        <end position="64"/>
    </location>
</feature>
<dbReference type="EMBL" id="JBITLV010000001">
    <property type="protein sequence ID" value="MFI7586144.1"/>
    <property type="molecule type" value="Genomic_DNA"/>
</dbReference>
<dbReference type="Proteomes" id="UP001612915">
    <property type="component" value="Unassembled WGS sequence"/>
</dbReference>
<evidence type="ECO:0000313" key="2">
    <source>
        <dbReference type="EMBL" id="MFI7586144.1"/>
    </source>
</evidence>
<keyword evidence="1" id="KW-0472">Membrane</keyword>
<comment type="caution">
    <text evidence="2">The sequence shown here is derived from an EMBL/GenBank/DDBJ whole genome shotgun (WGS) entry which is preliminary data.</text>
</comment>
<dbReference type="RefSeq" id="WP_398275274.1">
    <property type="nucleotide sequence ID" value="NZ_JBITLV010000001.1"/>
</dbReference>
<protein>
    <submittedName>
        <fullName evidence="2">Uncharacterized protein</fullName>
    </submittedName>
</protein>
<proteinExistence type="predicted"/>
<keyword evidence="3" id="KW-1185">Reference proteome</keyword>
<keyword evidence="1" id="KW-1133">Transmembrane helix</keyword>
<keyword evidence="1" id="KW-0812">Transmembrane</keyword>
<sequence length="342" mass="35502">MNLDDLQRELHTRADGVRGPDVTGPGVTTSRLAGVRHRAQVVRRRRAAAGVAAAVMLIGAAAGVPKLPLLHETDAPPAKQVLTEFPPTYNGDPLVQREIGAFGAGSVILRFTPTDANIAVVSTCFIDQAVAAKYNEHVDGITTTITVNGNPISAGCKQGAFTEVYQDGQDPAANRRAWGKEGVKPGRESTVVFTYPGQTLHSVRLAVAVYQMSGRRIDFDGYRLPGEITFGGAAFGSPQAGVTALNGTVRSVSKPVRPGDLVCGVVYNPDPTANDLVLDPDQLTVSGADIVAQGPVGAKLDSDLLCSLVSSEPIDGTATGTYAAAAGSRGTIVIAVYSPTAT</sequence>